<evidence type="ECO:0008006" key="3">
    <source>
        <dbReference type="Google" id="ProtNLM"/>
    </source>
</evidence>
<dbReference type="KEGG" id="rva:Rvan_0444"/>
<organism evidence="1 2">
    <name type="scientific">Rhodomicrobium vannielii (strain ATCC 17100 / DSM 162 / LMG 4299 / NCIMB 10020 / ATH 3.1.1)</name>
    <dbReference type="NCBI Taxonomy" id="648757"/>
    <lineage>
        <taxon>Bacteria</taxon>
        <taxon>Pseudomonadati</taxon>
        <taxon>Pseudomonadota</taxon>
        <taxon>Alphaproteobacteria</taxon>
        <taxon>Hyphomicrobiales</taxon>
        <taxon>Hyphomicrobiaceae</taxon>
        <taxon>Rhodomicrobium</taxon>
    </lineage>
</organism>
<keyword evidence="2" id="KW-1185">Reference proteome</keyword>
<evidence type="ECO:0000313" key="2">
    <source>
        <dbReference type="Proteomes" id="UP000001399"/>
    </source>
</evidence>
<dbReference type="STRING" id="648757.Rvan_0444"/>
<dbReference type="InterPro" id="IPR009945">
    <property type="entry name" value="ATPase_inh_sub_z"/>
</dbReference>
<dbReference type="EMBL" id="CP002292">
    <property type="protein sequence ID" value="ADP69726.1"/>
    <property type="molecule type" value="Genomic_DNA"/>
</dbReference>
<dbReference type="Pfam" id="PF07345">
    <property type="entry name" value="ATPaseInh_sub_z"/>
    <property type="match status" value="1"/>
</dbReference>
<evidence type="ECO:0000313" key="1">
    <source>
        <dbReference type="EMBL" id="ADP69726.1"/>
    </source>
</evidence>
<name>E3I8A1_RHOVT</name>
<gene>
    <name evidence="1" type="ordered locus">Rvan_0444</name>
</gene>
<proteinExistence type="predicted"/>
<dbReference type="Gene3D" id="1.10.790.20">
    <property type="entry name" value="Domain of unknown function DUF1476"/>
    <property type="match status" value="1"/>
</dbReference>
<reference evidence="2" key="1">
    <citation type="journal article" date="2011" name="J. Bacteriol.">
        <title>Genome sequences of eight morphologically diverse alphaproteobacteria.</title>
        <authorList>
            <consortium name="US DOE Joint Genome Institute"/>
            <person name="Brown P.J."/>
            <person name="Kysela D.T."/>
            <person name="Buechlein A."/>
            <person name="Hemmerich C."/>
            <person name="Brun Y.V."/>
        </authorList>
    </citation>
    <scope>NUCLEOTIDE SEQUENCE [LARGE SCALE GENOMIC DNA]</scope>
    <source>
        <strain evidence="2">ATCC 17100 / ATH 3.1.1 / DSM 162 / LMG 4299</strain>
    </source>
</reference>
<sequence>MTTFDDRENAFEAKFARDENLRFTATARRNRYLGVWAAEKLGLSGPDADAYVKDVIRSDFLEPGDEDVIAKVLTDFKAKGVPVEDKELRRKLLELTGQALAEIEAGK</sequence>
<dbReference type="HOGENOM" id="CLU_146724_0_0_5"/>
<dbReference type="PIRSF" id="PIRSF031780">
    <property type="entry name" value="UCP031780"/>
    <property type="match status" value="1"/>
</dbReference>
<dbReference type="Proteomes" id="UP000001399">
    <property type="component" value="Chromosome"/>
</dbReference>
<dbReference type="OrthoDB" id="9810387at2"/>
<dbReference type="AlphaFoldDB" id="E3I8A1"/>
<dbReference type="eggNOG" id="COG5467">
    <property type="taxonomic scope" value="Bacteria"/>
</dbReference>
<dbReference type="InterPro" id="IPR038293">
    <property type="entry name" value="ATPase_inh_sub_z_sf"/>
</dbReference>
<dbReference type="RefSeq" id="WP_013418130.1">
    <property type="nucleotide sequence ID" value="NC_014664.1"/>
</dbReference>
<protein>
    <recommendedName>
        <fullName evidence="3">HpcH/HpaI aldolase</fullName>
    </recommendedName>
</protein>
<accession>E3I8A1</accession>